<dbReference type="Gene3D" id="1.10.10.10">
    <property type="entry name" value="Winged helix-like DNA-binding domain superfamily/Winged helix DNA-binding domain"/>
    <property type="match status" value="1"/>
</dbReference>
<dbReference type="InterPro" id="IPR050679">
    <property type="entry name" value="Bact_HTH_transcr_reg"/>
</dbReference>
<dbReference type="PRINTS" id="PR00035">
    <property type="entry name" value="HTHGNTR"/>
</dbReference>
<dbReference type="PANTHER" id="PTHR44846">
    <property type="entry name" value="MANNOSYL-D-GLYCERATE TRANSPORT/METABOLISM SYSTEM REPRESSOR MNGR-RELATED"/>
    <property type="match status" value="1"/>
</dbReference>
<dbReference type="AlphaFoldDB" id="A0A2Y9CAR7"/>
<evidence type="ECO:0000256" key="1">
    <source>
        <dbReference type="ARBA" id="ARBA00023015"/>
    </source>
</evidence>
<dbReference type="EMBL" id="QGDL01000020">
    <property type="protein sequence ID" value="PWJ21438.1"/>
    <property type="molecule type" value="Genomic_DNA"/>
</dbReference>
<dbReference type="Pfam" id="PF07702">
    <property type="entry name" value="UTRA"/>
    <property type="match status" value="1"/>
</dbReference>
<dbReference type="Proteomes" id="UP000245845">
    <property type="component" value="Unassembled WGS sequence"/>
</dbReference>
<dbReference type="Pfam" id="PF00392">
    <property type="entry name" value="GntR"/>
    <property type="match status" value="1"/>
</dbReference>
<evidence type="ECO:0000259" key="4">
    <source>
        <dbReference type="PROSITE" id="PS50949"/>
    </source>
</evidence>
<dbReference type="SMART" id="SM00866">
    <property type="entry name" value="UTRA"/>
    <property type="match status" value="1"/>
</dbReference>
<dbReference type="PROSITE" id="PS50949">
    <property type="entry name" value="HTH_GNTR"/>
    <property type="match status" value="1"/>
</dbReference>
<dbReference type="InterPro" id="IPR028978">
    <property type="entry name" value="Chorismate_lyase_/UTRA_dom_sf"/>
</dbReference>
<dbReference type="GO" id="GO:0045892">
    <property type="term" value="P:negative regulation of DNA-templated transcription"/>
    <property type="evidence" value="ECO:0007669"/>
    <property type="project" value="TreeGrafter"/>
</dbReference>
<dbReference type="InterPro" id="IPR000524">
    <property type="entry name" value="Tscrpt_reg_HTH_GntR"/>
</dbReference>
<keyword evidence="1" id="KW-0805">Transcription regulation</keyword>
<dbReference type="InterPro" id="IPR011663">
    <property type="entry name" value="UTRA"/>
</dbReference>
<dbReference type="SUPFAM" id="SSF46785">
    <property type="entry name" value="Winged helix' DNA-binding domain"/>
    <property type="match status" value="1"/>
</dbReference>
<dbReference type="InterPro" id="IPR036388">
    <property type="entry name" value="WH-like_DNA-bd_sf"/>
</dbReference>
<keyword evidence="2" id="KW-0238">DNA-binding</keyword>
<dbReference type="Gene3D" id="3.40.1410.10">
    <property type="entry name" value="Chorismate lyase-like"/>
    <property type="match status" value="1"/>
</dbReference>
<reference evidence="5 6" key="1">
    <citation type="submission" date="2018-05" db="EMBL/GenBank/DDBJ databases">
        <title>The Hungate 1000. A catalogue of reference genomes from the rumen microbiome.</title>
        <authorList>
            <person name="Kelly W."/>
        </authorList>
    </citation>
    <scope>NUCLEOTIDE SEQUENCE [LARGE SCALE GENOMIC DNA]</scope>
    <source>
        <strain evidence="5 6">NLAE-zl-C242</strain>
    </source>
</reference>
<evidence type="ECO:0000256" key="3">
    <source>
        <dbReference type="ARBA" id="ARBA00023163"/>
    </source>
</evidence>
<keyword evidence="3" id="KW-0804">Transcription</keyword>
<evidence type="ECO:0000313" key="6">
    <source>
        <dbReference type="Proteomes" id="UP000245845"/>
    </source>
</evidence>
<comment type="caution">
    <text evidence="5">The sequence shown here is derived from an EMBL/GenBank/DDBJ whole genome shotgun (WGS) entry which is preliminary data.</text>
</comment>
<organism evidence="5 6">
    <name type="scientific">Faecalicatena orotica</name>
    <dbReference type="NCBI Taxonomy" id="1544"/>
    <lineage>
        <taxon>Bacteria</taxon>
        <taxon>Bacillati</taxon>
        <taxon>Bacillota</taxon>
        <taxon>Clostridia</taxon>
        <taxon>Lachnospirales</taxon>
        <taxon>Lachnospiraceae</taxon>
        <taxon>Faecalicatena</taxon>
    </lineage>
</organism>
<name>A0A2Y9CAR7_9FIRM</name>
<dbReference type="PANTHER" id="PTHR44846:SF1">
    <property type="entry name" value="MANNOSYL-D-GLYCERATE TRANSPORT_METABOLISM SYSTEM REPRESSOR MNGR-RELATED"/>
    <property type="match status" value="1"/>
</dbReference>
<proteinExistence type="predicted"/>
<keyword evidence="6" id="KW-1185">Reference proteome</keyword>
<dbReference type="SUPFAM" id="SSF64288">
    <property type="entry name" value="Chorismate lyase-like"/>
    <property type="match status" value="1"/>
</dbReference>
<dbReference type="InterPro" id="IPR036390">
    <property type="entry name" value="WH_DNA-bd_sf"/>
</dbReference>
<dbReference type="CDD" id="cd07377">
    <property type="entry name" value="WHTH_GntR"/>
    <property type="match status" value="1"/>
</dbReference>
<dbReference type="GO" id="GO:0003700">
    <property type="term" value="F:DNA-binding transcription factor activity"/>
    <property type="evidence" value="ECO:0007669"/>
    <property type="project" value="InterPro"/>
</dbReference>
<evidence type="ECO:0000313" key="5">
    <source>
        <dbReference type="EMBL" id="PWJ21438.1"/>
    </source>
</evidence>
<evidence type="ECO:0000256" key="2">
    <source>
        <dbReference type="ARBA" id="ARBA00023125"/>
    </source>
</evidence>
<feature type="domain" description="HTH gntR-type" evidence="4">
    <location>
        <begin position="10"/>
        <end position="78"/>
    </location>
</feature>
<dbReference type="GO" id="GO:0003677">
    <property type="term" value="F:DNA binding"/>
    <property type="evidence" value="ECO:0007669"/>
    <property type="project" value="UniProtKB-KW"/>
</dbReference>
<dbReference type="OrthoDB" id="9815017at2"/>
<protein>
    <submittedName>
        <fullName evidence="5">GntR family transcriptional regulator</fullName>
    </submittedName>
</protein>
<accession>A0A2Y9CAR7</accession>
<dbReference type="RefSeq" id="WP_109733642.1">
    <property type="nucleotide sequence ID" value="NZ_BAAACK010000021.1"/>
</dbReference>
<sequence length="241" mass="27198">MKTKLQNENMPTYLGVYNSLYSDIIEGIYPPNEHLPGETALSEKYGVSRNTLRQALAILCEDGMIIKSQGKGTIVAPKNSKASVEQTTTPLLSMSKLPVNSTVLSYNYGAPTDIARDKLSLSASDIVLACYCIFKSDDTVLGYSFTQVPAAFFDELSLDTSREESIKELILETLFKFTKTLDMTMKLIYANEIEMKFLNVPLQTPLLLIEAIHHNKMKLPIARNKFYFLPEYYHINFLLNN</sequence>
<dbReference type="SMART" id="SM00345">
    <property type="entry name" value="HTH_GNTR"/>
    <property type="match status" value="1"/>
</dbReference>
<gene>
    <name evidence="5" type="ORF">A8806_1207</name>
</gene>